<keyword evidence="3" id="KW-1185">Reference proteome</keyword>
<name>A0AAN7LJM5_TRANT</name>
<sequence length="110" mass="12514">MGEELAPGVRGEVKQELLEVLSNHMMRFSFIRIRICIFIPSRFLIREKIGWMTPIQIPEPAQRKDSGCEADGSADGSNQDHEDQDSDPDESCSELYSPIMDLNACRCRRV</sequence>
<proteinExistence type="predicted"/>
<protein>
    <submittedName>
        <fullName evidence="2">Uncharacterized protein</fullName>
    </submittedName>
</protein>
<accession>A0AAN7LJM5</accession>
<evidence type="ECO:0000313" key="3">
    <source>
        <dbReference type="Proteomes" id="UP001346149"/>
    </source>
</evidence>
<dbReference type="AlphaFoldDB" id="A0AAN7LJM5"/>
<comment type="caution">
    <text evidence="2">The sequence shown here is derived from an EMBL/GenBank/DDBJ whole genome shotgun (WGS) entry which is preliminary data.</text>
</comment>
<feature type="compositionally biased region" description="Acidic residues" evidence="1">
    <location>
        <begin position="82"/>
        <end position="92"/>
    </location>
</feature>
<feature type="region of interest" description="Disordered" evidence="1">
    <location>
        <begin position="58"/>
        <end position="94"/>
    </location>
</feature>
<evidence type="ECO:0000313" key="2">
    <source>
        <dbReference type="EMBL" id="KAK4786009.1"/>
    </source>
</evidence>
<dbReference type="Proteomes" id="UP001346149">
    <property type="component" value="Unassembled WGS sequence"/>
</dbReference>
<evidence type="ECO:0000256" key="1">
    <source>
        <dbReference type="SAM" id="MobiDB-lite"/>
    </source>
</evidence>
<dbReference type="EMBL" id="JAXQNO010000013">
    <property type="protein sequence ID" value="KAK4786009.1"/>
    <property type="molecule type" value="Genomic_DNA"/>
</dbReference>
<gene>
    <name evidence="2" type="ORF">SAY86_002698</name>
</gene>
<reference evidence="2 3" key="1">
    <citation type="journal article" date="2023" name="Hortic Res">
        <title>Pangenome of water caltrop reveals structural variations and asymmetric subgenome divergence after allopolyploidization.</title>
        <authorList>
            <person name="Zhang X."/>
            <person name="Chen Y."/>
            <person name="Wang L."/>
            <person name="Yuan Y."/>
            <person name="Fang M."/>
            <person name="Shi L."/>
            <person name="Lu R."/>
            <person name="Comes H.P."/>
            <person name="Ma Y."/>
            <person name="Chen Y."/>
            <person name="Huang G."/>
            <person name="Zhou Y."/>
            <person name="Zheng Z."/>
            <person name="Qiu Y."/>
        </authorList>
    </citation>
    <scope>NUCLEOTIDE SEQUENCE [LARGE SCALE GENOMIC DNA]</scope>
    <source>
        <strain evidence="2">F231</strain>
    </source>
</reference>
<organism evidence="2 3">
    <name type="scientific">Trapa natans</name>
    <name type="common">Water chestnut</name>
    <dbReference type="NCBI Taxonomy" id="22666"/>
    <lineage>
        <taxon>Eukaryota</taxon>
        <taxon>Viridiplantae</taxon>
        <taxon>Streptophyta</taxon>
        <taxon>Embryophyta</taxon>
        <taxon>Tracheophyta</taxon>
        <taxon>Spermatophyta</taxon>
        <taxon>Magnoliopsida</taxon>
        <taxon>eudicotyledons</taxon>
        <taxon>Gunneridae</taxon>
        <taxon>Pentapetalae</taxon>
        <taxon>rosids</taxon>
        <taxon>malvids</taxon>
        <taxon>Myrtales</taxon>
        <taxon>Lythraceae</taxon>
        <taxon>Trapa</taxon>
    </lineage>
</organism>